<dbReference type="Pfam" id="PF03171">
    <property type="entry name" value="2OG-FeII_Oxy"/>
    <property type="match status" value="1"/>
</dbReference>
<evidence type="ECO:0000256" key="7">
    <source>
        <dbReference type="RuleBase" id="RU003682"/>
    </source>
</evidence>
<comment type="similarity">
    <text evidence="1 7">Belongs to the iron/ascorbate-dependent oxidoreductase family.</text>
</comment>
<comment type="caution">
    <text evidence="9">The sequence shown here is derived from an EMBL/GenBank/DDBJ whole genome shotgun (WGS) entry which is preliminary data.</text>
</comment>
<protein>
    <recommendedName>
        <fullName evidence="8">Fe2OG dioxygenase domain-containing protein</fullName>
    </recommendedName>
</protein>
<evidence type="ECO:0000256" key="5">
    <source>
        <dbReference type="ARBA" id="ARBA00023004"/>
    </source>
</evidence>
<evidence type="ECO:0000256" key="3">
    <source>
        <dbReference type="ARBA" id="ARBA00022964"/>
    </source>
</evidence>
<dbReference type="PANTHER" id="PTHR47990">
    <property type="entry name" value="2-OXOGLUTARATE (2OG) AND FE(II)-DEPENDENT OXYGENASE SUPERFAMILY PROTEIN-RELATED"/>
    <property type="match status" value="1"/>
</dbReference>
<keyword evidence="4 7" id="KW-0560">Oxidoreductase</keyword>
<dbReference type="InterPro" id="IPR027443">
    <property type="entry name" value="IPNS-like_sf"/>
</dbReference>
<dbReference type="GO" id="GO:0046872">
    <property type="term" value="F:metal ion binding"/>
    <property type="evidence" value="ECO:0007669"/>
    <property type="project" value="UniProtKB-KW"/>
</dbReference>
<dbReference type="InterPro" id="IPR050231">
    <property type="entry name" value="Iron_ascorbate_oxido_reductase"/>
</dbReference>
<dbReference type="Gene3D" id="2.60.120.330">
    <property type="entry name" value="B-lactam Antibiotic, Isopenicillin N Synthase, Chain"/>
    <property type="match status" value="1"/>
</dbReference>
<keyword evidence="5 7" id="KW-0408">Iron</keyword>
<accession>A0A8K0HES8</accession>
<keyword evidence="2 7" id="KW-0479">Metal-binding</keyword>
<dbReference type="EMBL" id="VOIH02000003">
    <property type="protein sequence ID" value="KAF3450813.1"/>
    <property type="molecule type" value="Genomic_DNA"/>
</dbReference>
<reference evidence="9" key="1">
    <citation type="submission" date="2020-03" db="EMBL/GenBank/DDBJ databases">
        <title>A high-quality chromosome-level genome assembly of a woody plant with both climbing and erect habits, Rhamnella rubrinervis.</title>
        <authorList>
            <person name="Lu Z."/>
            <person name="Yang Y."/>
            <person name="Zhu X."/>
            <person name="Sun Y."/>
        </authorList>
    </citation>
    <scope>NUCLEOTIDE SEQUENCE</scope>
    <source>
        <strain evidence="9">BYM</strain>
        <tissue evidence="9">Leaf</tissue>
    </source>
</reference>
<dbReference type="Pfam" id="PF14226">
    <property type="entry name" value="DIOX_N"/>
    <property type="match status" value="1"/>
</dbReference>
<keyword evidence="10" id="KW-1185">Reference proteome</keyword>
<evidence type="ECO:0000256" key="2">
    <source>
        <dbReference type="ARBA" id="ARBA00022723"/>
    </source>
</evidence>
<evidence type="ECO:0000256" key="6">
    <source>
        <dbReference type="ARBA" id="ARBA00057022"/>
    </source>
</evidence>
<dbReference type="FunFam" id="2.60.120.330:FF:000022">
    <property type="entry name" value="Probable 2-oxoglutarate-dependent dioxygenase AOP1.2"/>
    <property type="match status" value="1"/>
</dbReference>
<dbReference type="Proteomes" id="UP000796880">
    <property type="component" value="Unassembled WGS sequence"/>
</dbReference>
<dbReference type="PROSITE" id="PS51471">
    <property type="entry name" value="FE2OG_OXY"/>
    <property type="match status" value="1"/>
</dbReference>
<dbReference type="InterPro" id="IPR005123">
    <property type="entry name" value="Oxoglu/Fe-dep_dioxygenase_dom"/>
</dbReference>
<evidence type="ECO:0000259" key="8">
    <source>
        <dbReference type="PROSITE" id="PS51471"/>
    </source>
</evidence>
<dbReference type="OrthoDB" id="288590at2759"/>
<dbReference type="SUPFAM" id="SSF51197">
    <property type="entry name" value="Clavaminate synthase-like"/>
    <property type="match status" value="1"/>
</dbReference>
<evidence type="ECO:0000313" key="9">
    <source>
        <dbReference type="EMBL" id="KAF3450813.1"/>
    </source>
</evidence>
<feature type="domain" description="Fe2OG dioxygenase" evidence="8">
    <location>
        <begin position="167"/>
        <end position="269"/>
    </location>
</feature>
<dbReference type="InterPro" id="IPR026992">
    <property type="entry name" value="DIOX_N"/>
</dbReference>
<dbReference type="AlphaFoldDB" id="A0A8K0HES8"/>
<evidence type="ECO:0000256" key="1">
    <source>
        <dbReference type="ARBA" id="ARBA00008056"/>
    </source>
</evidence>
<keyword evidence="3" id="KW-0223">Dioxygenase</keyword>
<name>A0A8K0HES8_9ROSA</name>
<dbReference type="GO" id="GO:0051213">
    <property type="term" value="F:dioxygenase activity"/>
    <property type="evidence" value="ECO:0007669"/>
    <property type="project" value="UniProtKB-KW"/>
</dbReference>
<gene>
    <name evidence="9" type="ORF">FNV43_RR06902</name>
</gene>
<evidence type="ECO:0000256" key="4">
    <source>
        <dbReference type="ARBA" id="ARBA00023002"/>
    </source>
</evidence>
<organism evidence="9 10">
    <name type="scientific">Rhamnella rubrinervis</name>
    <dbReference type="NCBI Taxonomy" id="2594499"/>
    <lineage>
        <taxon>Eukaryota</taxon>
        <taxon>Viridiplantae</taxon>
        <taxon>Streptophyta</taxon>
        <taxon>Embryophyta</taxon>
        <taxon>Tracheophyta</taxon>
        <taxon>Spermatophyta</taxon>
        <taxon>Magnoliopsida</taxon>
        <taxon>eudicotyledons</taxon>
        <taxon>Gunneridae</taxon>
        <taxon>Pentapetalae</taxon>
        <taxon>rosids</taxon>
        <taxon>fabids</taxon>
        <taxon>Rosales</taxon>
        <taxon>Rhamnaceae</taxon>
        <taxon>rhamnoid group</taxon>
        <taxon>Rhamneae</taxon>
        <taxon>Rhamnella</taxon>
    </lineage>
</organism>
<comment type="function">
    <text evidence="6">Probable 2-oxoglutarate-dependent dioxygenase that may be involved in glucosinolates biosynthesis. May play a role in the production of aliphatic glucosinolates.</text>
</comment>
<dbReference type="InterPro" id="IPR044861">
    <property type="entry name" value="IPNS-like_FE2OG_OXY"/>
</dbReference>
<proteinExistence type="inferred from homology"/>
<evidence type="ECO:0000313" key="10">
    <source>
        <dbReference type="Proteomes" id="UP000796880"/>
    </source>
</evidence>
<sequence>MGSTAEAEVKVVPVVDLSRSELLKPGTESWVLACNQVRHAFEEFGCFEVVWHDVPTQLHNSIFEVVDDLFNLPLETKRQSTSDRPFHSYFGQYSFIPLYESLGIDNPTTSEGAQHFTDIMWPQGNDHFRETVYAYSKLVEEISEILTRMVFDSYGVERLSYESHAESTTYLLRCFKYRTRQEDESGLGLLPHTDRTFTSILHQDQVSGLQIKAKDGQWFDVGPSSSSFLVLAGDALMAWSNDRIPSCEHQVIMKENKKRYSLGLFAFNSGVISVPKELLDEQHPLRYKPFNIFDYLRFTQTDESKKSKCAIKAYCGV</sequence>